<sequence length="137" mass="14407">MKRTPVNPLDWSAALPMSQGELIEGASRRLRIAGQGELWEDPDDPAGLGVGCPGDMARQLEAALSNVDAVLSAAGMARRHLVQVRLLTTDMRALLAEADAYAAWIAEAGVAPPLTLIGVAALVHPDLMVMVEAEAEA</sequence>
<evidence type="ECO:0000313" key="2">
    <source>
        <dbReference type="Proteomes" id="UP000199377"/>
    </source>
</evidence>
<organism evidence="1 2">
    <name type="scientific">Albimonas pacifica</name>
    <dbReference type="NCBI Taxonomy" id="1114924"/>
    <lineage>
        <taxon>Bacteria</taxon>
        <taxon>Pseudomonadati</taxon>
        <taxon>Pseudomonadota</taxon>
        <taxon>Alphaproteobacteria</taxon>
        <taxon>Rhodobacterales</taxon>
        <taxon>Paracoccaceae</taxon>
        <taxon>Albimonas</taxon>
    </lineage>
</organism>
<dbReference type="EMBL" id="FOQH01000010">
    <property type="protein sequence ID" value="SFI85621.1"/>
    <property type="molecule type" value="Genomic_DNA"/>
</dbReference>
<gene>
    <name evidence="1" type="ORF">SAMN05216258_11089</name>
</gene>
<dbReference type="Pfam" id="PF01042">
    <property type="entry name" value="Ribonuc_L-PSP"/>
    <property type="match status" value="1"/>
</dbReference>
<dbReference type="InterPro" id="IPR006175">
    <property type="entry name" value="YjgF/YER057c/UK114"/>
</dbReference>
<dbReference type="RefSeq" id="WP_092863247.1">
    <property type="nucleotide sequence ID" value="NZ_FOQH01000010.1"/>
</dbReference>
<reference evidence="1 2" key="1">
    <citation type="submission" date="2016-10" db="EMBL/GenBank/DDBJ databases">
        <authorList>
            <person name="de Groot N.N."/>
        </authorList>
    </citation>
    <scope>NUCLEOTIDE SEQUENCE [LARGE SCALE GENOMIC DNA]</scope>
    <source>
        <strain evidence="1 2">CGMCC 1.11030</strain>
    </source>
</reference>
<name>A0A1I3LLL9_9RHOB</name>
<evidence type="ECO:0000313" key="1">
    <source>
        <dbReference type="EMBL" id="SFI85621.1"/>
    </source>
</evidence>
<dbReference type="Proteomes" id="UP000199377">
    <property type="component" value="Unassembled WGS sequence"/>
</dbReference>
<keyword evidence="2" id="KW-1185">Reference proteome</keyword>
<proteinExistence type="predicted"/>
<dbReference type="InterPro" id="IPR035959">
    <property type="entry name" value="RutC-like_sf"/>
</dbReference>
<dbReference type="OrthoDB" id="9809792at2"/>
<dbReference type="Gene3D" id="3.30.1330.40">
    <property type="entry name" value="RutC-like"/>
    <property type="match status" value="1"/>
</dbReference>
<dbReference type="AlphaFoldDB" id="A0A1I3LLL9"/>
<accession>A0A1I3LLL9</accession>
<dbReference type="SUPFAM" id="SSF55298">
    <property type="entry name" value="YjgF-like"/>
    <property type="match status" value="1"/>
</dbReference>
<protein>
    <submittedName>
        <fullName evidence="1">Enamine deaminase RidA, house cleaning of reactive enamine intermediates, YjgF/YER057c/UK114 family</fullName>
    </submittedName>
</protein>
<dbReference type="CDD" id="cd00448">
    <property type="entry name" value="YjgF_YER057c_UK114_family"/>
    <property type="match status" value="1"/>
</dbReference>
<dbReference type="STRING" id="1114924.SAMN05216258_11089"/>